<dbReference type="AlphaFoldDB" id="A0A7J6UG15"/>
<organism evidence="1 2">
    <name type="scientific">Perkinsus olseni</name>
    <name type="common">Perkinsus atlanticus</name>
    <dbReference type="NCBI Taxonomy" id="32597"/>
    <lineage>
        <taxon>Eukaryota</taxon>
        <taxon>Sar</taxon>
        <taxon>Alveolata</taxon>
        <taxon>Perkinsozoa</taxon>
        <taxon>Perkinsea</taxon>
        <taxon>Perkinsida</taxon>
        <taxon>Perkinsidae</taxon>
        <taxon>Perkinsus</taxon>
    </lineage>
</organism>
<keyword evidence="2" id="KW-1185">Reference proteome</keyword>
<evidence type="ECO:0000313" key="1">
    <source>
        <dbReference type="EMBL" id="KAF4756036.1"/>
    </source>
</evidence>
<protein>
    <submittedName>
        <fullName evidence="1">Uncharacterized protein</fullName>
    </submittedName>
</protein>
<reference evidence="1 2" key="1">
    <citation type="submission" date="2020-04" db="EMBL/GenBank/DDBJ databases">
        <title>Perkinsus olseni comparative genomics.</title>
        <authorList>
            <person name="Bogema D.R."/>
        </authorList>
    </citation>
    <scope>NUCLEOTIDE SEQUENCE [LARGE SCALE GENOMIC DNA]</scope>
    <source>
        <strain evidence="1 2">ATCC PRA-207</strain>
    </source>
</reference>
<dbReference type="Proteomes" id="UP000553632">
    <property type="component" value="Unassembled WGS sequence"/>
</dbReference>
<dbReference type="EMBL" id="JABANO010003929">
    <property type="protein sequence ID" value="KAF4756036.1"/>
    <property type="molecule type" value="Genomic_DNA"/>
</dbReference>
<proteinExistence type="predicted"/>
<comment type="caution">
    <text evidence="1">The sequence shown here is derived from an EMBL/GenBank/DDBJ whole genome shotgun (WGS) entry which is preliminary data.</text>
</comment>
<sequence>MPSVDTDKWKAIEANSNTLSMPASDRNLIMKEGYIVIDSLRLRASCRGPLASPKEKKSLRPLRQCLTYGGQHEKRDLMWIDRGHAKENAPSPSLHCKAYSL</sequence>
<gene>
    <name evidence="1" type="ORF">FOZ63_007651</name>
</gene>
<accession>A0A7J6UG15</accession>
<evidence type="ECO:0000313" key="2">
    <source>
        <dbReference type="Proteomes" id="UP000553632"/>
    </source>
</evidence>
<name>A0A7J6UG15_PEROL</name>